<gene>
    <name evidence="1" type="ORF">HNR71_000065</name>
    <name evidence="2" type="ORF">HPO96_37140</name>
</gene>
<reference evidence="2 3" key="1">
    <citation type="submission" date="2020-05" db="EMBL/GenBank/DDBJ databases">
        <title>Genome sequence of Kribbella sandramycini ATCC 39419.</title>
        <authorList>
            <person name="Maclea K.S."/>
            <person name="Fair J.L."/>
        </authorList>
    </citation>
    <scope>NUCLEOTIDE SEQUENCE [LARGE SCALE GENOMIC DNA]</scope>
    <source>
        <strain evidence="2 3">ATCC 39419</strain>
    </source>
</reference>
<dbReference type="Proteomes" id="UP000553957">
    <property type="component" value="Unassembled WGS sequence"/>
</dbReference>
<organism evidence="2 3">
    <name type="scientific">Kribbella sandramycini</name>
    <dbReference type="NCBI Taxonomy" id="60450"/>
    <lineage>
        <taxon>Bacteria</taxon>
        <taxon>Bacillati</taxon>
        <taxon>Actinomycetota</taxon>
        <taxon>Actinomycetes</taxon>
        <taxon>Propionibacteriales</taxon>
        <taxon>Kribbellaceae</taxon>
        <taxon>Kribbella</taxon>
    </lineage>
</organism>
<protein>
    <submittedName>
        <fullName evidence="2">Uncharacterized protein</fullName>
    </submittedName>
</protein>
<name>A0A7Y4L9V4_9ACTN</name>
<comment type="caution">
    <text evidence="2">The sequence shown here is derived from an EMBL/GenBank/DDBJ whole genome shotgun (WGS) entry which is preliminary data.</text>
</comment>
<dbReference type="RefSeq" id="WP_171679184.1">
    <property type="nucleotide sequence ID" value="NZ_BAAAGT010000022.1"/>
</dbReference>
<evidence type="ECO:0000313" key="3">
    <source>
        <dbReference type="Proteomes" id="UP000534306"/>
    </source>
</evidence>
<proteinExistence type="predicted"/>
<evidence type="ECO:0000313" key="1">
    <source>
        <dbReference type="EMBL" id="MBB6564428.1"/>
    </source>
</evidence>
<reference evidence="1 4" key="2">
    <citation type="submission" date="2020-08" db="EMBL/GenBank/DDBJ databases">
        <title>Sequencing the genomes of 1000 actinobacteria strains.</title>
        <authorList>
            <person name="Klenk H.-P."/>
        </authorList>
    </citation>
    <scope>NUCLEOTIDE SEQUENCE [LARGE SCALE GENOMIC DNA]</scope>
    <source>
        <strain evidence="1 4">DSM 15626</strain>
    </source>
</reference>
<dbReference type="Proteomes" id="UP000534306">
    <property type="component" value="Unassembled WGS sequence"/>
</dbReference>
<sequence>MIALLIVLGSVAAYLGVGHFLARWDAPALWGRARGKEWSEYGRKYHLTEEGLRSYVTRGTLFTLFGWPGRLSYLYALRLTSALDPERLIRELEDAKQRTAELERELGIERR</sequence>
<keyword evidence="3" id="KW-1185">Reference proteome</keyword>
<evidence type="ECO:0000313" key="2">
    <source>
        <dbReference type="EMBL" id="NOL45886.1"/>
    </source>
</evidence>
<dbReference type="EMBL" id="JACHKF010000001">
    <property type="protein sequence ID" value="MBB6564428.1"/>
    <property type="molecule type" value="Genomic_DNA"/>
</dbReference>
<dbReference type="AlphaFoldDB" id="A0A7Y4L9V4"/>
<evidence type="ECO:0000313" key="4">
    <source>
        <dbReference type="Proteomes" id="UP000553957"/>
    </source>
</evidence>
<dbReference type="EMBL" id="JABJRC010000018">
    <property type="protein sequence ID" value="NOL45886.1"/>
    <property type="molecule type" value="Genomic_DNA"/>
</dbReference>
<accession>A0A7Y4L9V4</accession>